<dbReference type="Proteomes" id="UP000717696">
    <property type="component" value="Unassembled WGS sequence"/>
</dbReference>
<keyword evidence="3" id="KW-0560">Oxidoreductase</keyword>
<dbReference type="AlphaFoldDB" id="A0A9P9ENC4"/>
<name>A0A9P9ENC4_9HYPO</name>
<dbReference type="InterPro" id="IPR008030">
    <property type="entry name" value="NmrA-like"/>
</dbReference>
<reference evidence="5" key="1">
    <citation type="journal article" date="2021" name="Nat. Commun.">
        <title>Genetic determinants of endophytism in the Arabidopsis root mycobiome.</title>
        <authorList>
            <person name="Mesny F."/>
            <person name="Miyauchi S."/>
            <person name="Thiergart T."/>
            <person name="Pickel B."/>
            <person name="Atanasova L."/>
            <person name="Karlsson M."/>
            <person name="Huettel B."/>
            <person name="Barry K.W."/>
            <person name="Haridas S."/>
            <person name="Chen C."/>
            <person name="Bauer D."/>
            <person name="Andreopoulos W."/>
            <person name="Pangilinan J."/>
            <person name="LaButti K."/>
            <person name="Riley R."/>
            <person name="Lipzen A."/>
            <person name="Clum A."/>
            <person name="Drula E."/>
            <person name="Henrissat B."/>
            <person name="Kohler A."/>
            <person name="Grigoriev I.V."/>
            <person name="Martin F.M."/>
            <person name="Hacquard S."/>
        </authorList>
    </citation>
    <scope>NUCLEOTIDE SEQUENCE</scope>
    <source>
        <strain evidence="5">MPI-CAGE-AT-0021</strain>
    </source>
</reference>
<dbReference type="InterPro" id="IPR036291">
    <property type="entry name" value="NAD(P)-bd_dom_sf"/>
</dbReference>
<dbReference type="Gene3D" id="3.90.25.10">
    <property type="entry name" value="UDP-galactose 4-epimerase, domain 1"/>
    <property type="match status" value="1"/>
</dbReference>
<dbReference type="EMBL" id="JAGMUU010000013">
    <property type="protein sequence ID" value="KAH7140261.1"/>
    <property type="molecule type" value="Genomic_DNA"/>
</dbReference>
<dbReference type="PANTHER" id="PTHR47706">
    <property type="entry name" value="NMRA-LIKE FAMILY PROTEIN"/>
    <property type="match status" value="1"/>
</dbReference>
<dbReference type="PANTHER" id="PTHR47706:SF4">
    <property type="entry name" value="NMRA-LIKE DOMAIN-CONTAINING PROTEIN"/>
    <property type="match status" value="1"/>
</dbReference>
<keyword evidence="2" id="KW-0521">NADP</keyword>
<evidence type="ECO:0000256" key="2">
    <source>
        <dbReference type="ARBA" id="ARBA00022857"/>
    </source>
</evidence>
<comment type="similarity">
    <text evidence="1">Belongs to the NmrA-type oxidoreductase family. Isoflavone reductase subfamily.</text>
</comment>
<keyword evidence="6" id="KW-1185">Reference proteome</keyword>
<proteinExistence type="inferred from homology"/>
<dbReference type="Gene3D" id="3.40.50.720">
    <property type="entry name" value="NAD(P)-binding Rossmann-like Domain"/>
    <property type="match status" value="1"/>
</dbReference>
<dbReference type="SUPFAM" id="SSF51735">
    <property type="entry name" value="NAD(P)-binding Rossmann-fold domains"/>
    <property type="match status" value="1"/>
</dbReference>
<sequence length="316" mass="34276">MLSMSRVAVAGGTGGLGITIVEAIIACKKHHVFVLSRKETDVFLKQPNVTVLVVDYSSPKHIADVLKENAIDTVISCLSMNTEEASQAQLNLIEGAVESTTVRRFAPSEFGIDYMAASKANYPFPSTELKVAAVNKLREDPTMNYTRFINGTFMDYFGAPQAPSQLKVISLIVDHENRKAAVPGDGSSPVVLTHSTDVARFVAASLDLEEWPEASFIRGDKPTLNGLVALAESAKGCKFDVSYNTVADLKAGKSTELPVNVPRYAFLPKAMIDSISQTAGLAMANGWLDLNGSFLNDRFPELQPMSVKGFFEKYKS</sequence>
<accession>A0A9P9ENC4</accession>
<organism evidence="5 6">
    <name type="scientific">Dactylonectria estremocensis</name>
    <dbReference type="NCBI Taxonomy" id="1079267"/>
    <lineage>
        <taxon>Eukaryota</taxon>
        <taxon>Fungi</taxon>
        <taxon>Dikarya</taxon>
        <taxon>Ascomycota</taxon>
        <taxon>Pezizomycotina</taxon>
        <taxon>Sordariomycetes</taxon>
        <taxon>Hypocreomycetidae</taxon>
        <taxon>Hypocreales</taxon>
        <taxon>Nectriaceae</taxon>
        <taxon>Dactylonectria</taxon>
    </lineage>
</organism>
<dbReference type="OrthoDB" id="419598at2759"/>
<dbReference type="GO" id="GO:0016491">
    <property type="term" value="F:oxidoreductase activity"/>
    <property type="evidence" value="ECO:0007669"/>
    <property type="project" value="UniProtKB-KW"/>
</dbReference>
<evidence type="ECO:0000256" key="3">
    <source>
        <dbReference type="ARBA" id="ARBA00023002"/>
    </source>
</evidence>
<gene>
    <name evidence="5" type="ORF">B0J13DRAFT_596555</name>
</gene>
<evidence type="ECO:0000313" key="5">
    <source>
        <dbReference type="EMBL" id="KAH7140261.1"/>
    </source>
</evidence>
<evidence type="ECO:0000313" key="6">
    <source>
        <dbReference type="Proteomes" id="UP000717696"/>
    </source>
</evidence>
<evidence type="ECO:0000259" key="4">
    <source>
        <dbReference type="Pfam" id="PF05368"/>
    </source>
</evidence>
<dbReference type="InterPro" id="IPR051609">
    <property type="entry name" value="NmrA/Isoflavone_reductase-like"/>
</dbReference>
<evidence type="ECO:0000256" key="1">
    <source>
        <dbReference type="ARBA" id="ARBA00005725"/>
    </source>
</evidence>
<comment type="caution">
    <text evidence="5">The sequence shown here is derived from an EMBL/GenBank/DDBJ whole genome shotgun (WGS) entry which is preliminary data.</text>
</comment>
<dbReference type="Pfam" id="PF05368">
    <property type="entry name" value="NmrA"/>
    <property type="match status" value="1"/>
</dbReference>
<feature type="domain" description="NmrA-like" evidence="4">
    <location>
        <begin position="5"/>
        <end position="231"/>
    </location>
</feature>
<protein>
    <recommendedName>
        <fullName evidence="4">NmrA-like domain-containing protein</fullName>
    </recommendedName>
</protein>